<accession>A0A6A6VZL7</accession>
<dbReference type="AlphaFoldDB" id="A0A6A6VZL7"/>
<evidence type="ECO:0000256" key="1">
    <source>
        <dbReference type="SAM" id="Phobius"/>
    </source>
</evidence>
<organism evidence="3 4">
    <name type="scientific">Pseudovirgaria hyperparasitica</name>
    <dbReference type="NCBI Taxonomy" id="470096"/>
    <lineage>
        <taxon>Eukaryota</taxon>
        <taxon>Fungi</taxon>
        <taxon>Dikarya</taxon>
        <taxon>Ascomycota</taxon>
        <taxon>Pezizomycotina</taxon>
        <taxon>Dothideomycetes</taxon>
        <taxon>Dothideomycetes incertae sedis</taxon>
        <taxon>Acrospermales</taxon>
        <taxon>Acrospermaceae</taxon>
        <taxon>Pseudovirgaria</taxon>
    </lineage>
</organism>
<protein>
    <recommendedName>
        <fullName evidence="5">Mid2 domain-containing protein</fullName>
    </recommendedName>
</protein>
<gene>
    <name evidence="3" type="ORF">EJ05DRAFT_512856</name>
</gene>
<keyword evidence="1" id="KW-0472">Membrane</keyword>
<dbReference type="RefSeq" id="XP_033597780.1">
    <property type="nucleotide sequence ID" value="XM_033748375.1"/>
</dbReference>
<keyword evidence="1" id="KW-1133">Transmembrane helix</keyword>
<reference evidence="3" key="1">
    <citation type="journal article" date="2020" name="Stud. Mycol.">
        <title>101 Dothideomycetes genomes: a test case for predicting lifestyles and emergence of pathogens.</title>
        <authorList>
            <person name="Haridas S."/>
            <person name="Albert R."/>
            <person name="Binder M."/>
            <person name="Bloem J."/>
            <person name="Labutti K."/>
            <person name="Salamov A."/>
            <person name="Andreopoulos B."/>
            <person name="Baker S."/>
            <person name="Barry K."/>
            <person name="Bills G."/>
            <person name="Bluhm B."/>
            <person name="Cannon C."/>
            <person name="Castanera R."/>
            <person name="Culley D."/>
            <person name="Daum C."/>
            <person name="Ezra D."/>
            <person name="Gonzalez J."/>
            <person name="Henrissat B."/>
            <person name="Kuo A."/>
            <person name="Liang C."/>
            <person name="Lipzen A."/>
            <person name="Lutzoni F."/>
            <person name="Magnuson J."/>
            <person name="Mondo S."/>
            <person name="Nolan M."/>
            <person name="Ohm R."/>
            <person name="Pangilinan J."/>
            <person name="Park H.-J."/>
            <person name="Ramirez L."/>
            <person name="Alfaro M."/>
            <person name="Sun H."/>
            <person name="Tritt A."/>
            <person name="Yoshinaga Y."/>
            <person name="Zwiers L.-H."/>
            <person name="Turgeon B."/>
            <person name="Goodwin S."/>
            <person name="Spatafora J."/>
            <person name="Crous P."/>
            <person name="Grigoriev I."/>
        </authorList>
    </citation>
    <scope>NUCLEOTIDE SEQUENCE</scope>
    <source>
        <strain evidence="3">CBS 121739</strain>
    </source>
</reference>
<dbReference type="Proteomes" id="UP000799437">
    <property type="component" value="Unassembled WGS sequence"/>
</dbReference>
<name>A0A6A6VZL7_9PEZI</name>
<feature type="signal peptide" evidence="2">
    <location>
        <begin position="1"/>
        <end position="31"/>
    </location>
</feature>
<sequence length="275" mass="30409">MTTSMRNTTVIIRSLNFCLWVILLIISPTQSQYSCPDVCWVEPGEPGVGEDYKNASVYRPDETIHMRFSNTIFDNFTLNICQELKDCKEISEVNGRGAFRLDFSFADILRDFDIRIQPIFYFHVVSINGDSTSHYIRIRDPAAEDVSLSSPITTSLPSSVSSTPVVIIHSIFLPQSTTNETIPVPSSSHMTHETGLDSPAKLGVAVGLGLGIPALLTIGILSFLLRLRYRRRLVVSPPSFQGWTKVFSEVSNDGAVHEVAAPDNLSGINFGARRT</sequence>
<evidence type="ECO:0008006" key="5">
    <source>
        <dbReference type="Google" id="ProtNLM"/>
    </source>
</evidence>
<evidence type="ECO:0000256" key="2">
    <source>
        <dbReference type="SAM" id="SignalP"/>
    </source>
</evidence>
<feature type="transmembrane region" description="Helical" evidence="1">
    <location>
        <begin position="202"/>
        <end position="225"/>
    </location>
</feature>
<evidence type="ECO:0000313" key="3">
    <source>
        <dbReference type="EMBL" id="KAF2755329.1"/>
    </source>
</evidence>
<dbReference type="EMBL" id="ML996577">
    <property type="protein sequence ID" value="KAF2755329.1"/>
    <property type="molecule type" value="Genomic_DNA"/>
</dbReference>
<keyword evidence="1" id="KW-0812">Transmembrane</keyword>
<proteinExistence type="predicted"/>
<feature type="chain" id="PRO_5025627528" description="Mid2 domain-containing protein" evidence="2">
    <location>
        <begin position="32"/>
        <end position="275"/>
    </location>
</feature>
<evidence type="ECO:0000313" key="4">
    <source>
        <dbReference type="Proteomes" id="UP000799437"/>
    </source>
</evidence>
<dbReference type="GeneID" id="54489429"/>
<keyword evidence="2" id="KW-0732">Signal</keyword>
<keyword evidence="4" id="KW-1185">Reference proteome</keyword>